<dbReference type="Pfam" id="PF01661">
    <property type="entry name" value="Macro"/>
    <property type="match status" value="1"/>
</dbReference>
<dbReference type="PROSITE" id="PS51154">
    <property type="entry name" value="MACRO"/>
    <property type="match status" value="1"/>
</dbReference>
<dbReference type="GO" id="GO:0140291">
    <property type="term" value="P:peptidyl-glutamate ADP-deribosylation"/>
    <property type="evidence" value="ECO:0007669"/>
    <property type="project" value="TreeGrafter"/>
</dbReference>
<dbReference type="PANTHER" id="PTHR12521">
    <property type="entry name" value="PROTEIN C6ORF130"/>
    <property type="match status" value="1"/>
</dbReference>
<dbReference type="EMBL" id="NTFS01000236">
    <property type="protein sequence ID" value="PAX52467.1"/>
    <property type="molecule type" value="Genomic_DNA"/>
</dbReference>
<proteinExistence type="predicted"/>
<dbReference type="RefSeq" id="WP_095723230.1">
    <property type="nucleotide sequence ID" value="NZ_NTFS01000236.1"/>
</dbReference>
<reference evidence="3 4" key="1">
    <citation type="submission" date="2017-08" db="EMBL/GenBank/DDBJ databases">
        <title>Draft genome sequence of filamentous cyanobacterium Calothrix elsteri CCALA 953.</title>
        <authorList>
            <person name="Gagunashvili A.N."/>
            <person name="Elster J."/>
            <person name="Andresson O.S."/>
        </authorList>
    </citation>
    <scope>NUCLEOTIDE SEQUENCE [LARGE SCALE GENOMIC DNA]</scope>
    <source>
        <strain evidence="3 4">CCALA 953</strain>
    </source>
</reference>
<dbReference type="Gene3D" id="3.40.220.10">
    <property type="entry name" value="Leucine Aminopeptidase, subunit E, domain 1"/>
    <property type="match status" value="1"/>
</dbReference>
<accession>A0A2A2TF95</accession>
<sequence length="356" mass="40135">MIEFKQGNLLSENVEALVNTVNCVGVMGKGIALQFKLAYPENFRQYEKACKSSEVQPGKMFTVATGNLLNPKYIINFPTKRHWKGDSKIEDIESGLVAIVAEVQRLNITSIAIPPLGCGNGGLSWTVVKPLIESAFSQLPHVKVIIFEPSDVSITDTMLVATKKPKMTRARALFISLLELYGIPGYELTKLEIQKLAYFLQEAGEPLKLPYVKHIYGPYAHNLNHVLLDMEGHYIRGYKDGTSKAESAEIYVLPEGRIAAQSFLENELQASMRLQQVSDLIFGYETPYGMELLATVHWVGTKEVNPAQDSDTPEESLCDAIALIENWSDRKRKLFKHQHIRKAWQRLVDQNWLVEK</sequence>
<evidence type="ECO:0000259" key="2">
    <source>
        <dbReference type="PROSITE" id="PS51154"/>
    </source>
</evidence>
<dbReference type="SUPFAM" id="SSF52949">
    <property type="entry name" value="Macro domain-like"/>
    <property type="match status" value="1"/>
</dbReference>
<dbReference type="InterPro" id="IPR050892">
    <property type="entry name" value="ADP-ribose_metab_enzymes"/>
</dbReference>
<protein>
    <submittedName>
        <fullName evidence="3">Appr-1-p processing protein</fullName>
    </submittedName>
</protein>
<comment type="catalytic activity">
    <reaction evidence="1">
        <text>an N-(ADP-alpha-D-ribosyl)-thymidine in DNA + H2O = a thymidine in DNA + ADP-D-ribose</text>
        <dbReference type="Rhea" id="RHEA:71655"/>
        <dbReference type="Rhea" id="RHEA-COMP:13556"/>
        <dbReference type="Rhea" id="RHEA-COMP:18051"/>
        <dbReference type="ChEBI" id="CHEBI:15377"/>
        <dbReference type="ChEBI" id="CHEBI:57967"/>
        <dbReference type="ChEBI" id="CHEBI:137386"/>
        <dbReference type="ChEBI" id="CHEBI:191199"/>
    </reaction>
    <physiologicalReaction direction="left-to-right" evidence="1">
        <dbReference type="Rhea" id="RHEA:71656"/>
    </physiologicalReaction>
</comment>
<name>A0A2A2TF95_9CYAN</name>
<gene>
    <name evidence="3" type="ORF">CK510_19210</name>
</gene>
<dbReference type="AlphaFoldDB" id="A0A2A2TF95"/>
<dbReference type="SMART" id="SM00506">
    <property type="entry name" value="A1pp"/>
    <property type="match status" value="1"/>
</dbReference>
<comment type="caution">
    <text evidence="3">The sequence shown here is derived from an EMBL/GenBank/DDBJ whole genome shotgun (WGS) entry which is preliminary data.</text>
</comment>
<dbReference type="InterPro" id="IPR043472">
    <property type="entry name" value="Macro_dom-like"/>
</dbReference>
<organism evidence="3 4">
    <name type="scientific">Brunnivagina elsteri CCALA 953</name>
    <dbReference type="NCBI Taxonomy" id="987040"/>
    <lineage>
        <taxon>Bacteria</taxon>
        <taxon>Bacillati</taxon>
        <taxon>Cyanobacteriota</taxon>
        <taxon>Cyanophyceae</taxon>
        <taxon>Nostocales</taxon>
        <taxon>Calotrichaceae</taxon>
        <taxon>Brunnivagina</taxon>
    </lineage>
</organism>
<evidence type="ECO:0000313" key="4">
    <source>
        <dbReference type="Proteomes" id="UP000218238"/>
    </source>
</evidence>
<dbReference type="PANTHER" id="PTHR12521:SF0">
    <property type="entry name" value="ADP-RIBOSE GLYCOHYDROLASE OARD1"/>
    <property type="match status" value="1"/>
</dbReference>
<dbReference type="InterPro" id="IPR002589">
    <property type="entry name" value="Macro_dom"/>
</dbReference>
<evidence type="ECO:0000313" key="3">
    <source>
        <dbReference type="EMBL" id="PAX52467.1"/>
    </source>
</evidence>
<dbReference type="CDD" id="cd02901">
    <property type="entry name" value="Macro_Poa1p-like"/>
    <property type="match status" value="1"/>
</dbReference>
<feature type="domain" description="Macro" evidence="2">
    <location>
        <begin position="1"/>
        <end position="163"/>
    </location>
</feature>
<keyword evidence="4" id="KW-1185">Reference proteome</keyword>
<dbReference type="OrthoDB" id="9780211at2"/>
<dbReference type="Proteomes" id="UP000218238">
    <property type="component" value="Unassembled WGS sequence"/>
</dbReference>
<evidence type="ECO:0000256" key="1">
    <source>
        <dbReference type="ARBA" id="ARBA00035885"/>
    </source>
</evidence>